<sequence length="162" mass="17917">MSDMPALIGRYVVERELGSGGMGEVYLAYSPAGDPVAVKLIRSDRLDPVTRARFEKEALIARTVVGTNRVARFLDADPYAGRPWLAMEYVPGSTCSSTSKRMARCPRRSSQALVRYWPKAWQQYMPQDSCTSSSQRCSASPACVRAFWLASATRRARLATSA</sequence>
<proteinExistence type="predicted"/>
<evidence type="ECO:0000256" key="3">
    <source>
        <dbReference type="ARBA" id="ARBA00022777"/>
    </source>
</evidence>
<comment type="caution">
    <text evidence="7">The sequence shown here is derived from an EMBL/GenBank/DDBJ whole genome shotgun (WGS) entry which is preliminary data.</text>
</comment>
<organism evidence="7 8">
    <name type="scientific">Lentzea roselyniae</name>
    <dbReference type="NCBI Taxonomy" id="531940"/>
    <lineage>
        <taxon>Bacteria</taxon>
        <taxon>Bacillati</taxon>
        <taxon>Actinomycetota</taxon>
        <taxon>Actinomycetes</taxon>
        <taxon>Pseudonocardiales</taxon>
        <taxon>Pseudonocardiaceae</taxon>
        <taxon>Lentzea</taxon>
    </lineage>
</organism>
<evidence type="ECO:0000256" key="1">
    <source>
        <dbReference type="ARBA" id="ARBA00022679"/>
    </source>
</evidence>
<dbReference type="SUPFAM" id="SSF56112">
    <property type="entry name" value="Protein kinase-like (PK-like)"/>
    <property type="match status" value="1"/>
</dbReference>
<keyword evidence="3" id="KW-0418">Kinase</keyword>
<evidence type="ECO:0000313" key="8">
    <source>
        <dbReference type="Proteomes" id="UP001500711"/>
    </source>
</evidence>
<dbReference type="Proteomes" id="UP001500711">
    <property type="component" value="Unassembled WGS sequence"/>
</dbReference>
<accession>A0ABP7B217</accession>
<dbReference type="EMBL" id="BAABBE010000009">
    <property type="protein sequence ID" value="GAA3645474.1"/>
    <property type="molecule type" value="Genomic_DNA"/>
</dbReference>
<evidence type="ECO:0000313" key="7">
    <source>
        <dbReference type="EMBL" id="GAA3645474.1"/>
    </source>
</evidence>
<gene>
    <name evidence="7" type="ORF">GCM10022267_35250</name>
</gene>
<reference evidence="8" key="1">
    <citation type="journal article" date="2019" name="Int. J. Syst. Evol. Microbiol.">
        <title>The Global Catalogue of Microorganisms (GCM) 10K type strain sequencing project: providing services to taxonomists for standard genome sequencing and annotation.</title>
        <authorList>
            <consortium name="The Broad Institute Genomics Platform"/>
            <consortium name="The Broad Institute Genome Sequencing Center for Infectious Disease"/>
            <person name="Wu L."/>
            <person name="Ma J."/>
        </authorList>
    </citation>
    <scope>NUCLEOTIDE SEQUENCE [LARGE SCALE GENOMIC DNA]</scope>
    <source>
        <strain evidence="8">JCM 17494</strain>
    </source>
</reference>
<dbReference type="PROSITE" id="PS00107">
    <property type="entry name" value="PROTEIN_KINASE_ATP"/>
    <property type="match status" value="1"/>
</dbReference>
<feature type="binding site" evidence="5">
    <location>
        <position position="39"/>
    </location>
    <ligand>
        <name>ATP</name>
        <dbReference type="ChEBI" id="CHEBI:30616"/>
    </ligand>
</feature>
<dbReference type="PANTHER" id="PTHR43289:SF34">
    <property type="entry name" value="SERINE_THREONINE-PROTEIN KINASE YBDM-RELATED"/>
    <property type="match status" value="1"/>
</dbReference>
<evidence type="ECO:0000256" key="4">
    <source>
        <dbReference type="ARBA" id="ARBA00022840"/>
    </source>
</evidence>
<dbReference type="InterPro" id="IPR017441">
    <property type="entry name" value="Protein_kinase_ATP_BS"/>
</dbReference>
<name>A0ABP7B217_9PSEU</name>
<dbReference type="InterPro" id="IPR000719">
    <property type="entry name" value="Prot_kinase_dom"/>
</dbReference>
<dbReference type="PROSITE" id="PS50011">
    <property type="entry name" value="PROTEIN_KINASE_DOM"/>
    <property type="match status" value="1"/>
</dbReference>
<evidence type="ECO:0000259" key="6">
    <source>
        <dbReference type="PROSITE" id="PS50011"/>
    </source>
</evidence>
<keyword evidence="1" id="KW-0808">Transferase</keyword>
<dbReference type="PANTHER" id="PTHR43289">
    <property type="entry name" value="MITOGEN-ACTIVATED PROTEIN KINASE KINASE KINASE 20-RELATED"/>
    <property type="match status" value="1"/>
</dbReference>
<dbReference type="InterPro" id="IPR011009">
    <property type="entry name" value="Kinase-like_dom_sf"/>
</dbReference>
<feature type="domain" description="Protein kinase" evidence="6">
    <location>
        <begin position="11"/>
        <end position="162"/>
    </location>
</feature>
<evidence type="ECO:0000256" key="2">
    <source>
        <dbReference type="ARBA" id="ARBA00022741"/>
    </source>
</evidence>
<protein>
    <recommendedName>
        <fullName evidence="6">Protein kinase domain-containing protein</fullName>
    </recommendedName>
</protein>
<keyword evidence="4 5" id="KW-0067">ATP-binding</keyword>
<keyword evidence="8" id="KW-1185">Reference proteome</keyword>
<dbReference type="Gene3D" id="3.30.200.20">
    <property type="entry name" value="Phosphorylase Kinase, domain 1"/>
    <property type="match status" value="1"/>
</dbReference>
<keyword evidence="2 5" id="KW-0547">Nucleotide-binding</keyword>
<evidence type="ECO:0000256" key="5">
    <source>
        <dbReference type="PROSITE-ProRule" id="PRU10141"/>
    </source>
</evidence>